<dbReference type="SUPFAM" id="SSF52980">
    <property type="entry name" value="Restriction endonuclease-like"/>
    <property type="match status" value="1"/>
</dbReference>
<dbReference type="GO" id="GO:0004519">
    <property type="term" value="F:endonuclease activity"/>
    <property type="evidence" value="ECO:0007669"/>
    <property type="project" value="UniProtKB-KW"/>
</dbReference>
<feature type="non-terminal residue" evidence="1">
    <location>
        <position position="1"/>
    </location>
</feature>
<gene>
    <name evidence="1" type="ORF">FJZ47_05575</name>
</gene>
<sequence>SVYDYGPRAERALAAKRADYFACGTLVVWDVDVLHEQVIRVYRASAPTQPTLYRRGEIAEAEPAVPGWRLAFEELFV</sequence>
<evidence type="ECO:0000313" key="2">
    <source>
        <dbReference type="Proteomes" id="UP000712673"/>
    </source>
</evidence>
<comment type="caution">
    <text evidence="1">The sequence shown here is derived from an EMBL/GenBank/DDBJ whole genome shotgun (WGS) entry which is preliminary data.</text>
</comment>
<name>A0A938B022_UNCTE</name>
<accession>A0A938B022</accession>
<organism evidence="1 2">
    <name type="scientific">Tectimicrobiota bacterium</name>
    <dbReference type="NCBI Taxonomy" id="2528274"/>
    <lineage>
        <taxon>Bacteria</taxon>
        <taxon>Pseudomonadati</taxon>
        <taxon>Nitrospinota/Tectimicrobiota group</taxon>
        <taxon>Candidatus Tectimicrobiota</taxon>
    </lineage>
</organism>
<dbReference type="Gene3D" id="3.90.1570.10">
    <property type="entry name" value="tt1808, chain A"/>
    <property type="match status" value="1"/>
</dbReference>
<dbReference type="InterPro" id="IPR011335">
    <property type="entry name" value="Restrct_endonuc-II-like"/>
</dbReference>
<dbReference type="Proteomes" id="UP000712673">
    <property type="component" value="Unassembled WGS sequence"/>
</dbReference>
<evidence type="ECO:0000313" key="1">
    <source>
        <dbReference type="EMBL" id="MBM3223257.1"/>
    </source>
</evidence>
<keyword evidence="1" id="KW-0378">Hydrolase</keyword>
<keyword evidence="1" id="KW-0255">Endonuclease</keyword>
<keyword evidence="1" id="KW-0540">Nuclease</keyword>
<dbReference type="InterPro" id="IPR012296">
    <property type="entry name" value="Nuclease_put_TT1808"/>
</dbReference>
<dbReference type="AlphaFoldDB" id="A0A938B022"/>
<reference evidence="1" key="1">
    <citation type="submission" date="2019-03" db="EMBL/GenBank/DDBJ databases">
        <title>Lake Tanganyika Metagenome-Assembled Genomes (MAGs).</title>
        <authorList>
            <person name="Tran P."/>
        </authorList>
    </citation>
    <scope>NUCLEOTIDE SEQUENCE</scope>
    <source>
        <strain evidence="1">K_DeepCast_65m_m2_066</strain>
    </source>
</reference>
<proteinExistence type="predicted"/>
<protein>
    <submittedName>
        <fullName evidence="1">Uma2 family endonuclease</fullName>
    </submittedName>
</protein>
<dbReference type="EMBL" id="VGLS01000117">
    <property type="protein sequence ID" value="MBM3223257.1"/>
    <property type="molecule type" value="Genomic_DNA"/>
</dbReference>